<protein>
    <submittedName>
        <fullName evidence="2">Uncharacterized protein</fullName>
    </submittedName>
</protein>
<sequence length="23" mass="2526">MRSPGSNRQSMPAGQAQKPDREP</sequence>
<dbReference type="EMBL" id="GBXM01078232">
    <property type="protein sequence ID" value="JAH30345.1"/>
    <property type="molecule type" value="Transcribed_RNA"/>
</dbReference>
<feature type="compositionally biased region" description="Polar residues" evidence="1">
    <location>
        <begin position="1"/>
        <end position="12"/>
    </location>
</feature>
<reference evidence="2" key="1">
    <citation type="submission" date="2014-11" db="EMBL/GenBank/DDBJ databases">
        <authorList>
            <person name="Amaro Gonzalez C."/>
        </authorList>
    </citation>
    <scope>NUCLEOTIDE SEQUENCE</scope>
</reference>
<reference evidence="2" key="2">
    <citation type="journal article" date="2015" name="Fish Shellfish Immunol.">
        <title>Early steps in the European eel (Anguilla anguilla)-Vibrio vulnificus interaction in the gills: Role of the RtxA13 toxin.</title>
        <authorList>
            <person name="Callol A."/>
            <person name="Pajuelo D."/>
            <person name="Ebbesson L."/>
            <person name="Teles M."/>
            <person name="MacKenzie S."/>
            <person name="Amaro C."/>
        </authorList>
    </citation>
    <scope>NUCLEOTIDE SEQUENCE</scope>
</reference>
<name>A0A0E9RPL9_ANGAN</name>
<proteinExistence type="predicted"/>
<dbReference type="AlphaFoldDB" id="A0A0E9RPL9"/>
<dbReference type="EMBL" id="GBXM01059081">
    <property type="protein sequence ID" value="JAH49496.1"/>
    <property type="molecule type" value="Transcribed_RNA"/>
</dbReference>
<organism evidence="2">
    <name type="scientific">Anguilla anguilla</name>
    <name type="common">European freshwater eel</name>
    <name type="synonym">Muraena anguilla</name>
    <dbReference type="NCBI Taxonomy" id="7936"/>
    <lineage>
        <taxon>Eukaryota</taxon>
        <taxon>Metazoa</taxon>
        <taxon>Chordata</taxon>
        <taxon>Craniata</taxon>
        <taxon>Vertebrata</taxon>
        <taxon>Euteleostomi</taxon>
        <taxon>Actinopterygii</taxon>
        <taxon>Neopterygii</taxon>
        <taxon>Teleostei</taxon>
        <taxon>Anguilliformes</taxon>
        <taxon>Anguillidae</taxon>
        <taxon>Anguilla</taxon>
    </lineage>
</organism>
<feature type="region of interest" description="Disordered" evidence="1">
    <location>
        <begin position="1"/>
        <end position="23"/>
    </location>
</feature>
<evidence type="ECO:0000313" key="2">
    <source>
        <dbReference type="EMBL" id="JAH30345.1"/>
    </source>
</evidence>
<accession>A0A0E9RPL9</accession>
<evidence type="ECO:0000256" key="1">
    <source>
        <dbReference type="SAM" id="MobiDB-lite"/>
    </source>
</evidence>